<gene>
    <name evidence="1" type="ORF">FIV42_01180</name>
</gene>
<proteinExistence type="predicted"/>
<dbReference type="RefSeq" id="WP_141195894.1">
    <property type="nucleotide sequence ID" value="NZ_CP041186.1"/>
</dbReference>
<evidence type="ECO:0000313" key="2">
    <source>
        <dbReference type="Proteomes" id="UP000315995"/>
    </source>
</evidence>
<protein>
    <recommendedName>
        <fullName evidence="3">ParB/Sulfiredoxin domain-containing protein</fullName>
    </recommendedName>
</protein>
<evidence type="ECO:0008006" key="3">
    <source>
        <dbReference type="Google" id="ProtNLM"/>
    </source>
</evidence>
<evidence type="ECO:0000313" key="1">
    <source>
        <dbReference type="EMBL" id="QDG49396.1"/>
    </source>
</evidence>
<dbReference type="Proteomes" id="UP000315995">
    <property type="component" value="Chromosome"/>
</dbReference>
<reference evidence="1 2" key="1">
    <citation type="submission" date="2019-06" db="EMBL/GenBank/DDBJ databases">
        <title>Persicimonas caeni gen. nov., sp. nov., a predatory bacterium isolated from solar saltern.</title>
        <authorList>
            <person name="Wang S."/>
        </authorList>
    </citation>
    <scope>NUCLEOTIDE SEQUENCE [LARGE SCALE GENOMIC DNA]</scope>
    <source>
        <strain evidence="1 2">YN101</strain>
    </source>
</reference>
<accession>A0A5B8XZM3</accession>
<sequence>MWGHIDGWWSYVDILRSEESFDSIIRPIRSLDIERIEAANTSTDSEQGWLKFFANELRDAPASPLHAGSWWLRYIEPVEPTLRVKTTDEPWVPSLLHPKLSLEAPSLEQPESCTQRQVTGAVYALRALSDADSSRVRMWRKRQRRGRLPPLLLLYVSVLEGYLLLDGHDRLVAACAEGDLPQCVVLAPLHRAKHYQSRKLQQAIECEALKVSKRRPSPRNIDGVNRALIGAYLPESYRIRTRCWPIPGGVEAWREQVASRSQTVRTVLGWRNSRDMLAAVAPYLS</sequence>
<dbReference type="EMBL" id="CP041186">
    <property type="protein sequence ID" value="QDG49396.1"/>
    <property type="molecule type" value="Genomic_DNA"/>
</dbReference>
<dbReference type="OrthoDB" id="1490466at2"/>
<keyword evidence="2" id="KW-1185">Reference proteome</keyword>
<name>A0A4Y6PM53_PERCE</name>
<dbReference type="AlphaFoldDB" id="A0A4Y6PM53"/>
<accession>A0A4Y6PM53</accession>
<organism evidence="1 2">
    <name type="scientific">Persicimonas caeni</name>
    <dbReference type="NCBI Taxonomy" id="2292766"/>
    <lineage>
        <taxon>Bacteria</taxon>
        <taxon>Deltaproteobacteria</taxon>
        <taxon>Bradymonadales</taxon>
        <taxon>Bradymonadaceae</taxon>
        <taxon>Persicimonas</taxon>
    </lineage>
</organism>